<feature type="domain" description="Helicase ATP-binding" evidence="5">
    <location>
        <begin position="208"/>
        <end position="535"/>
    </location>
</feature>
<dbReference type="GO" id="GO:0006281">
    <property type="term" value="P:DNA repair"/>
    <property type="evidence" value="ECO:0007669"/>
    <property type="project" value="TreeGrafter"/>
</dbReference>
<name>A0AA38VKY0_9PEZI</name>
<feature type="compositionally biased region" description="Polar residues" evidence="4">
    <location>
        <begin position="819"/>
        <end position="831"/>
    </location>
</feature>
<dbReference type="CDD" id="cd18793">
    <property type="entry name" value="SF2_C_SNF"/>
    <property type="match status" value="1"/>
</dbReference>
<evidence type="ECO:0000313" key="6">
    <source>
        <dbReference type="EMBL" id="KAJ9138288.1"/>
    </source>
</evidence>
<dbReference type="InterPro" id="IPR050628">
    <property type="entry name" value="SNF2_RAD54_helicase_TF"/>
</dbReference>
<dbReference type="InterPro" id="IPR027417">
    <property type="entry name" value="P-loop_NTPase"/>
</dbReference>
<dbReference type="PANTHER" id="PTHR45626">
    <property type="entry name" value="TRANSCRIPTION TERMINATION FACTOR 2-RELATED"/>
    <property type="match status" value="1"/>
</dbReference>
<evidence type="ECO:0000259" key="5">
    <source>
        <dbReference type="SMART" id="SM00487"/>
    </source>
</evidence>
<dbReference type="GO" id="GO:0005524">
    <property type="term" value="F:ATP binding"/>
    <property type="evidence" value="ECO:0007669"/>
    <property type="project" value="UniProtKB-KW"/>
</dbReference>
<dbReference type="Proteomes" id="UP001174691">
    <property type="component" value="Unassembled WGS sequence"/>
</dbReference>
<dbReference type="AlphaFoldDB" id="A0AA38VKY0"/>
<evidence type="ECO:0000256" key="3">
    <source>
        <dbReference type="ARBA" id="ARBA00022840"/>
    </source>
</evidence>
<dbReference type="GO" id="GO:0008094">
    <property type="term" value="F:ATP-dependent activity, acting on DNA"/>
    <property type="evidence" value="ECO:0007669"/>
    <property type="project" value="TreeGrafter"/>
</dbReference>
<dbReference type="EMBL" id="JANBVN010000147">
    <property type="protein sequence ID" value="KAJ9138288.1"/>
    <property type="molecule type" value="Genomic_DNA"/>
</dbReference>
<dbReference type="GO" id="GO:0016787">
    <property type="term" value="F:hydrolase activity"/>
    <property type="evidence" value="ECO:0007669"/>
    <property type="project" value="UniProtKB-KW"/>
</dbReference>
<sequence length="1202" mass="134851">MGRRKHRVRRCIPVGCVPLRLSSSRIPPALWNAPEFRTWSRLVVEKLPGEPYAPDPSLAKYRPLPDETQRFVLGSLPKAHVQLFQKRWIELAIRQSLNDPAQCILRVYLLPDDIEHREIDRSDGRLRQARLRLLEQLDFARDTWEGNASVGNTPPATYDDDDVGENEDQTLLAMFNNIPEPNPRPARIEDHYAQDAAHELLGDEVVGLKTELRPYQRQSAALMLERESQPYRVLDPRLLKVPDQNGQPWYYDRVNGFGLLEPRQYDGVKGGILAEQMGAGKTLICLALILATKHQTSQVPEIRRGRQVTRRKVGSLADMAAAAITMNALPWKPWFGTNGHYELDYKNCREYLQRNPGYYYMPMPEPTKVTRRPVAAGPDRKVYLSYATLVVVPGNLIEQWKVEVAKHTVPGSLRMEVITGKKKVPPAEELIEVDIILFSHNSFQGLRLTGATDHPLTSIRFKRCIIDEGHIIGSSTQSYKSNLLNTLDSLQLSARWVVSGTPAKGLFGVDQSPGGSRPRRADFSDEQEKEDLKRIGNITTLYLRARPWANTITDYGDKPADWSVYVLQPKHSRRSNGRKDCLRATLDSLIIRHRQPTVGESLPETREKIVYLDGSYQDRLCLNLFAMNIIVNAVTSQRTDQDYFFHPHNRKDLMLLVANLRHASFFGGTFFSREDISQTVKNAETFLKERKVPISEEDKSLLRQAIAFGRKAASNELKQYSYAFGEVPLYLKDFPGGLGESWSLDEKPGDPVCTNGRMIQAMQKFLRPVLSAPHSLQLLFDNGKFEQEGRETRARALIAKAPATPRKRSGVSASPAPTPTKSKGQKLVSSATRERDYSRNRRLLSLGTSSSRMNGVPAENRDPVDDIAEPLARTRLISTASAKMSYLLDQVLRYQMDEKILIFYEHDNVAWELTYPLEILDINHLIYTRTISLDLRAEYAARFNQDPQVRVMLMDIGVGAFGVDLLASRVYFINPVLDPQVEAQAIGRARRTSQKKSVTVETLVLRGSLEELILRRREEMTQAEQRKCKSMLDDKPIYEWIANARILPLSPEGEVDNLAQTAMLQEPQLVFGPGSGRNLYRDNNNNNNKDSVPSPASGARAGNAAAVAALALLNHQGGSGGGGTPSRGREQEEQARRSDSMEAANAHMQLPFPLGSSRKRAYDSVAGPSTPSALRNGEAAPGSAGSPRSSRRVRFMGGDEGD</sequence>
<feature type="region of interest" description="Disordered" evidence="4">
    <location>
        <begin position="799"/>
        <end position="841"/>
    </location>
</feature>
<dbReference type="GO" id="GO:0005634">
    <property type="term" value="C:nucleus"/>
    <property type="evidence" value="ECO:0007669"/>
    <property type="project" value="TreeGrafter"/>
</dbReference>
<feature type="region of interest" description="Disordered" evidence="4">
    <location>
        <begin position="1114"/>
        <end position="1202"/>
    </location>
</feature>
<feature type="region of interest" description="Disordered" evidence="4">
    <location>
        <begin position="1069"/>
        <end position="1100"/>
    </location>
</feature>
<dbReference type="InterPro" id="IPR000330">
    <property type="entry name" value="SNF2_N"/>
</dbReference>
<dbReference type="InterPro" id="IPR049730">
    <property type="entry name" value="SNF2/RAD54-like_C"/>
</dbReference>
<evidence type="ECO:0000256" key="4">
    <source>
        <dbReference type="SAM" id="MobiDB-lite"/>
    </source>
</evidence>
<keyword evidence="2" id="KW-0378">Hydrolase</keyword>
<dbReference type="SMART" id="SM00487">
    <property type="entry name" value="DEXDc"/>
    <property type="match status" value="1"/>
</dbReference>
<comment type="caution">
    <text evidence="6">The sequence shown here is derived from an EMBL/GenBank/DDBJ whole genome shotgun (WGS) entry which is preliminary data.</text>
</comment>
<evidence type="ECO:0000256" key="1">
    <source>
        <dbReference type="ARBA" id="ARBA00022741"/>
    </source>
</evidence>
<proteinExistence type="predicted"/>
<organism evidence="6 7">
    <name type="scientific">Coniochaeta hoffmannii</name>
    <dbReference type="NCBI Taxonomy" id="91930"/>
    <lineage>
        <taxon>Eukaryota</taxon>
        <taxon>Fungi</taxon>
        <taxon>Dikarya</taxon>
        <taxon>Ascomycota</taxon>
        <taxon>Pezizomycotina</taxon>
        <taxon>Sordariomycetes</taxon>
        <taxon>Sordariomycetidae</taxon>
        <taxon>Coniochaetales</taxon>
        <taxon>Coniochaetaceae</taxon>
        <taxon>Coniochaeta</taxon>
    </lineage>
</organism>
<accession>A0AA38VKY0</accession>
<dbReference type="InterPro" id="IPR001650">
    <property type="entry name" value="Helicase_C-like"/>
</dbReference>
<dbReference type="SUPFAM" id="SSF52540">
    <property type="entry name" value="P-loop containing nucleoside triphosphate hydrolases"/>
    <property type="match status" value="2"/>
</dbReference>
<dbReference type="Gene3D" id="3.40.50.300">
    <property type="entry name" value="P-loop containing nucleotide triphosphate hydrolases"/>
    <property type="match status" value="2"/>
</dbReference>
<dbReference type="Pfam" id="PF00271">
    <property type="entry name" value="Helicase_C"/>
    <property type="match status" value="1"/>
</dbReference>
<feature type="compositionally biased region" description="Low complexity" evidence="4">
    <location>
        <begin position="1083"/>
        <end position="1100"/>
    </location>
</feature>
<keyword evidence="7" id="KW-1185">Reference proteome</keyword>
<feature type="compositionally biased region" description="Basic and acidic residues" evidence="4">
    <location>
        <begin position="1127"/>
        <end position="1140"/>
    </location>
</feature>
<protein>
    <submittedName>
        <fullName evidence="6">DNA repair protein rad8</fullName>
    </submittedName>
</protein>
<dbReference type="Pfam" id="PF00176">
    <property type="entry name" value="SNF2-rel_dom"/>
    <property type="match status" value="1"/>
</dbReference>
<keyword evidence="1" id="KW-0547">Nucleotide-binding</keyword>
<dbReference type="InterPro" id="IPR014001">
    <property type="entry name" value="Helicase_ATP-bd"/>
</dbReference>
<evidence type="ECO:0000256" key="2">
    <source>
        <dbReference type="ARBA" id="ARBA00022801"/>
    </source>
</evidence>
<keyword evidence="3" id="KW-0067">ATP-binding</keyword>
<feature type="region of interest" description="Disordered" evidence="4">
    <location>
        <begin position="507"/>
        <end position="528"/>
    </location>
</feature>
<evidence type="ECO:0000313" key="7">
    <source>
        <dbReference type="Proteomes" id="UP001174691"/>
    </source>
</evidence>
<feature type="compositionally biased region" description="Low complexity" evidence="4">
    <location>
        <begin position="1179"/>
        <end position="1188"/>
    </location>
</feature>
<reference evidence="6" key="1">
    <citation type="submission" date="2022-07" db="EMBL/GenBank/DDBJ databases">
        <title>Fungi with potential for degradation of polypropylene.</title>
        <authorList>
            <person name="Gostincar C."/>
        </authorList>
    </citation>
    <scope>NUCLEOTIDE SEQUENCE</scope>
    <source>
        <strain evidence="6">EXF-13287</strain>
    </source>
</reference>
<dbReference type="PANTHER" id="PTHR45626:SF51">
    <property type="entry name" value="SNF2-RELATED DOMAIN-CONTAINING PROTEIN"/>
    <property type="match status" value="1"/>
</dbReference>
<gene>
    <name evidence="6" type="ORF">NKR19_g7911</name>
</gene>